<gene>
    <name evidence="1" type="ORF">PsorP6_014618</name>
</gene>
<evidence type="ECO:0000313" key="2">
    <source>
        <dbReference type="Proteomes" id="UP001163321"/>
    </source>
</evidence>
<proteinExistence type="predicted"/>
<reference evidence="1 2" key="1">
    <citation type="journal article" date="2022" name="bioRxiv">
        <title>The genome of the oomycete Peronosclerospora sorghi, a cosmopolitan pathogen of maize and sorghum, is inflated with dispersed pseudogenes.</title>
        <authorList>
            <person name="Fletcher K."/>
            <person name="Martin F."/>
            <person name="Isakeit T."/>
            <person name="Cavanaugh K."/>
            <person name="Magill C."/>
            <person name="Michelmore R."/>
        </authorList>
    </citation>
    <scope>NUCLEOTIDE SEQUENCE [LARGE SCALE GENOMIC DNA]</scope>
    <source>
        <strain evidence="1">P6</strain>
    </source>
</reference>
<organism evidence="1 2">
    <name type="scientific">Peronosclerospora sorghi</name>
    <dbReference type="NCBI Taxonomy" id="230839"/>
    <lineage>
        <taxon>Eukaryota</taxon>
        <taxon>Sar</taxon>
        <taxon>Stramenopiles</taxon>
        <taxon>Oomycota</taxon>
        <taxon>Peronosporomycetes</taxon>
        <taxon>Peronosporales</taxon>
        <taxon>Peronosporaceae</taxon>
        <taxon>Peronosclerospora</taxon>
    </lineage>
</organism>
<comment type="caution">
    <text evidence="1">The sequence shown here is derived from an EMBL/GenBank/DDBJ whole genome shotgun (WGS) entry which is preliminary data.</text>
</comment>
<name>A0ACC0VSL7_9STRA</name>
<dbReference type="EMBL" id="CM047586">
    <property type="protein sequence ID" value="KAI9909192.1"/>
    <property type="molecule type" value="Genomic_DNA"/>
</dbReference>
<sequence>MIFSDRLLTQENDTFRLVFRLLHFLHPNFHRYLVQKRFASWRRPVLLFLRPLKKLVYCVHKAIITVSL</sequence>
<evidence type="ECO:0000313" key="1">
    <source>
        <dbReference type="EMBL" id="KAI9909192.1"/>
    </source>
</evidence>
<keyword evidence="2" id="KW-1185">Reference proteome</keyword>
<protein>
    <submittedName>
        <fullName evidence="1">Uncharacterized protein</fullName>
    </submittedName>
</protein>
<accession>A0ACC0VSL7</accession>
<dbReference type="Proteomes" id="UP001163321">
    <property type="component" value="Chromosome 7"/>
</dbReference>